<protein>
    <submittedName>
        <fullName evidence="17">Putative copper-importing P-type ATPase A</fullName>
        <ecNumber evidence="17">3.6.3.54</ecNumber>
    </submittedName>
</protein>
<name>A0A1J5RX72_9ZZZZ</name>
<dbReference type="CDD" id="cd02079">
    <property type="entry name" value="P-type_ATPase_HM"/>
    <property type="match status" value="1"/>
</dbReference>
<organism evidence="17">
    <name type="scientific">mine drainage metagenome</name>
    <dbReference type="NCBI Taxonomy" id="410659"/>
    <lineage>
        <taxon>unclassified sequences</taxon>
        <taxon>metagenomes</taxon>
        <taxon>ecological metagenomes</taxon>
    </lineage>
</organism>
<keyword evidence="10" id="KW-0460">Magnesium</keyword>
<keyword evidence="9" id="KW-0067">ATP-binding</keyword>
<keyword evidence="4" id="KW-1003">Cell membrane</keyword>
<dbReference type="InterPro" id="IPR021993">
    <property type="entry name" value="ATPase-cat-bd"/>
</dbReference>
<proteinExistence type="inferred from homology"/>
<dbReference type="NCBIfam" id="TIGR01494">
    <property type="entry name" value="ATPase_P-type"/>
    <property type="match status" value="2"/>
</dbReference>
<dbReference type="EC" id="3.6.3.54" evidence="17"/>
<dbReference type="InterPro" id="IPR008250">
    <property type="entry name" value="ATPase_P-typ_transduc_dom_A_sf"/>
</dbReference>
<evidence type="ECO:0000256" key="7">
    <source>
        <dbReference type="ARBA" id="ARBA00022723"/>
    </source>
</evidence>
<dbReference type="GO" id="GO:0055070">
    <property type="term" value="P:copper ion homeostasis"/>
    <property type="evidence" value="ECO:0007669"/>
    <property type="project" value="TreeGrafter"/>
</dbReference>
<comment type="subcellular location">
    <subcellularLocation>
        <location evidence="1">Cell membrane</location>
        <topology evidence="1">Multi-pass membrane protein</topology>
    </subcellularLocation>
</comment>
<dbReference type="NCBIfam" id="TIGR01525">
    <property type="entry name" value="ATPase-IB_hvy"/>
    <property type="match status" value="1"/>
</dbReference>
<keyword evidence="14 15" id="KW-0472">Membrane</keyword>
<keyword evidence="6 15" id="KW-0812">Transmembrane</keyword>
<dbReference type="Gene3D" id="3.40.1110.10">
    <property type="entry name" value="Calcium-transporting ATPase, cytoplasmic domain N"/>
    <property type="match status" value="1"/>
</dbReference>
<dbReference type="InterPro" id="IPR023214">
    <property type="entry name" value="HAD_sf"/>
</dbReference>
<comment type="caution">
    <text evidence="17">The sequence shown here is derived from an EMBL/GenBank/DDBJ whole genome shotgun (WGS) entry which is preliminary data.</text>
</comment>
<dbReference type="SFLD" id="SFLDG00002">
    <property type="entry name" value="C1.7:_P-type_atpase_like"/>
    <property type="match status" value="1"/>
</dbReference>
<evidence type="ECO:0000256" key="10">
    <source>
        <dbReference type="ARBA" id="ARBA00022842"/>
    </source>
</evidence>
<dbReference type="PROSITE" id="PS01229">
    <property type="entry name" value="COF_2"/>
    <property type="match status" value="1"/>
</dbReference>
<feature type="transmembrane region" description="Helical" evidence="15">
    <location>
        <begin position="249"/>
        <end position="267"/>
    </location>
</feature>
<evidence type="ECO:0000256" key="13">
    <source>
        <dbReference type="ARBA" id="ARBA00023065"/>
    </source>
</evidence>
<dbReference type="NCBIfam" id="TIGR01511">
    <property type="entry name" value="ATPase-IB1_Cu"/>
    <property type="match status" value="1"/>
</dbReference>
<evidence type="ECO:0000256" key="14">
    <source>
        <dbReference type="ARBA" id="ARBA00023136"/>
    </source>
</evidence>
<evidence type="ECO:0000256" key="4">
    <source>
        <dbReference type="ARBA" id="ARBA00022475"/>
    </source>
</evidence>
<dbReference type="PROSITE" id="PS00154">
    <property type="entry name" value="ATPASE_E1_E2"/>
    <property type="match status" value="1"/>
</dbReference>
<dbReference type="PROSITE" id="PS50846">
    <property type="entry name" value="HMA_2"/>
    <property type="match status" value="1"/>
</dbReference>
<dbReference type="GO" id="GO:0043682">
    <property type="term" value="F:P-type divalent copper transporter activity"/>
    <property type="evidence" value="ECO:0007669"/>
    <property type="project" value="TreeGrafter"/>
</dbReference>
<dbReference type="InterPro" id="IPR044492">
    <property type="entry name" value="P_typ_ATPase_HD_dom"/>
</dbReference>
<evidence type="ECO:0000256" key="8">
    <source>
        <dbReference type="ARBA" id="ARBA00022741"/>
    </source>
</evidence>
<keyword evidence="11" id="KW-1278">Translocase</keyword>
<feature type="transmembrane region" description="Helical" evidence="15">
    <location>
        <begin position="273"/>
        <end position="291"/>
    </location>
</feature>
<dbReference type="GO" id="GO:0016887">
    <property type="term" value="F:ATP hydrolysis activity"/>
    <property type="evidence" value="ECO:0007669"/>
    <property type="project" value="InterPro"/>
</dbReference>
<dbReference type="Pfam" id="PF00122">
    <property type="entry name" value="E1-E2_ATPase"/>
    <property type="match status" value="1"/>
</dbReference>
<dbReference type="InterPro" id="IPR023299">
    <property type="entry name" value="ATPase_P-typ_cyto_dom_N"/>
</dbReference>
<dbReference type="CDD" id="cd00371">
    <property type="entry name" value="HMA"/>
    <property type="match status" value="1"/>
</dbReference>
<dbReference type="Pfam" id="PF00403">
    <property type="entry name" value="HMA"/>
    <property type="match status" value="1"/>
</dbReference>
<dbReference type="GO" id="GO:0005507">
    <property type="term" value="F:copper ion binding"/>
    <property type="evidence" value="ECO:0007669"/>
    <property type="project" value="TreeGrafter"/>
</dbReference>
<dbReference type="Gene3D" id="3.30.70.100">
    <property type="match status" value="1"/>
</dbReference>
<dbReference type="Gene3D" id="3.40.50.1000">
    <property type="entry name" value="HAD superfamily/HAD-like"/>
    <property type="match status" value="1"/>
</dbReference>
<evidence type="ECO:0000256" key="11">
    <source>
        <dbReference type="ARBA" id="ARBA00022967"/>
    </source>
</evidence>
<dbReference type="FunFam" id="2.70.150.10:FF:000002">
    <property type="entry name" value="Copper-transporting ATPase 1, putative"/>
    <property type="match status" value="1"/>
</dbReference>
<dbReference type="PANTHER" id="PTHR43520:SF5">
    <property type="entry name" value="CATION-TRANSPORTING P-TYPE ATPASE-RELATED"/>
    <property type="match status" value="1"/>
</dbReference>
<evidence type="ECO:0000256" key="5">
    <source>
        <dbReference type="ARBA" id="ARBA00022553"/>
    </source>
</evidence>
<feature type="transmembrane region" description="Helical" evidence="15">
    <location>
        <begin position="215"/>
        <end position="237"/>
    </location>
</feature>
<keyword evidence="5" id="KW-0597">Phosphoprotein</keyword>
<accession>A0A1J5RX72</accession>
<dbReference type="GO" id="GO:0005886">
    <property type="term" value="C:plasma membrane"/>
    <property type="evidence" value="ECO:0007669"/>
    <property type="project" value="UniProtKB-SubCell"/>
</dbReference>
<keyword evidence="8" id="KW-0547">Nucleotide-binding</keyword>
<dbReference type="GO" id="GO:0005524">
    <property type="term" value="F:ATP binding"/>
    <property type="evidence" value="ECO:0007669"/>
    <property type="project" value="UniProtKB-KW"/>
</dbReference>
<dbReference type="InterPro" id="IPR059000">
    <property type="entry name" value="ATPase_P-type_domA"/>
</dbReference>
<evidence type="ECO:0000256" key="6">
    <source>
        <dbReference type="ARBA" id="ARBA00022692"/>
    </source>
</evidence>
<dbReference type="Pfam" id="PF00702">
    <property type="entry name" value="Hydrolase"/>
    <property type="match status" value="1"/>
</dbReference>
<keyword evidence="3" id="KW-0813">Transport</keyword>
<keyword evidence="12 15" id="KW-1133">Transmembrane helix</keyword>
<evidence type="ECO:0000256" key="12">
    <source>
        <dbReference type="ARBA" id="ARBA00022989"/>
    </source>
</evidence>
<dbReference type="InterPro" id="IPR006121">
    <property type="entry name" value="HMA_dom"/>
</dbReference>
<dbReference type="SFLD" id="SFLDF00027">
    <property type="entry name" value="p-type_atpase"/>
    <property type="match status" value="1"/>
</dbReference>
<keyword evidence="17" id="KW-0378">Hydrolase</keyword>
<dbReference type="SUPFAM" id="SSF81653">
    <property type="entry name" value="Calcium ATPase, transduction domain A"/>
    <property type="match status" value="1"/>
</dbReference>
<dbReference type="SFLD" id="SFLDS00003">
    <property type="entry name" value="Haloacid_Dehalogenase"/>
    <property type="match status" value="1"/>
</dbReference>
<dbReference type="EMBL" id="MLJW01000147">
    <property type="protein sequence ID" value="OIQ96551.1"/>
    <property type="molecule type" value="Genomic_DNA"/>
</dbReference>
<dbReference type="Pfam" id="PF12156">
    <property type="entry name" value="ATPase-cat_bd"/>
    <property type="match status" value="1"/>
</dbReference>
<dbReference type="SUPFAM" id="SSF81665">
    <property type="entry name" value="Calcium ATPase, transmembrane domain M"/>
    <property type="match status" value="1"/>
</dbReference>
<evidence type="ECO:0000313" key="17">
    <source>
        <dbReference type="EMBL" id="OIQ96551.1"/>
    </source>
</evidence>
<feature type="transmembrane region" description="Helical" evidence="15">
    <location>
        <begin position="428"/>
        <end position="450"/>
    </location>
</feature>
<dbReference type="InterPro" id="IPR001757">
    <property type="entry name" value="P_typ_ATPase"/>
</dbReference>
<feature type="domain" description="HMA" evidence="16">
    <location>
        <begin position="92"/>
        <end position="158"/>
    </location>
</feature>
<gene>
    <name evidence="17" type="primary">copA_12</name>
    <name evidence="17" type="ORF">GALL_214890</name>
</gene>
<dbReference type="InterPro" id="IPR023298">
    <property type="entry name" value="ATPase_P-typ_TM_dom_sf"/>
</dbReference>
<dbReference type="Gene3D" id="2.70.150.10">
    <property type="entry name" value="Calcium-transporting ATPase, cytoplasmic transduction domain A"/>
    <property type="match status" value="1"/>
</dbReference>
<dbReference type="InterPro" id="IPR018303">
    <property type="entry name" value="ATPase_P-typ_P_site"/>
</dbReference>
<evidence type="ECO:0000256" key="2">
    <source>
        <dbReference type="ARBA" id="ARBA00006024"/>
    </source>
</evidence>
<dbReference type="SUPFAM" id="SSF56784">
    <property type="entry name" value="HAD-like"/>
    <property type="match status" value="1"/>
</dbReference>
<feature type="transmembrane region" description="Helical" evidence="15">
    <location>
        <begin position="176"/>
        <end position="195"/>
    </location>
</feature>
<reference evidence="17" key="1">
    <citation type="submission" date="2016-10" db="EMBL/GenBank/DDBJ databases">
        <title>Sequence of Gallionella enrichment culture.</title>
        <authorList>
            <person name="Poehlein A."/>
            <person name="Muehling M."/>
            <person name="Daniel R."/>
        </authorList>
    </citation>
    <scope>NUCLEOTIDE SEQUENCE</scope>
</reference>
<evidence type="ECO:0000256" key="9">
    <source>
        <dbReference type="ARBA" id="ARBA00022840"/>
    </source>
</evidence>
<keyword evidence="7" id="KW-0479">Metal-binding</keyword>
<evidence type="ECO:0000259" key="16">
    <source>
        <dbReference type="PROSITE" id="PS50846"/>
    </source>
</evidence>
<dbReference type="AlphaFoldDB" id="A0A1J5RX72"/>
<sequence length="814" mass="86035">MADACYHCGLPVPAGVDLPVIIGGLPRPMCCAGCQAVAQAIVANGLDDYYRHREAMPESPREALPQALKDAGLFDHPEVQKSFVQPVNEHERETSLILEGITCAACIWLNEQHLSRQPGVTAVGINYATRRASVRWDERTIHLSQIIEAIAAIGYRAHPYDPARSEVLAQRERRAALWRLFVAGFGMMQVMMYAIPAYLADRGSMTPDIAQLLRWASLLLTLPVILYSAAPFFASAWRDLKLRRVGMDVPVALGVGSAFLASAWATLTASGAVYFDSVTMFVFFLLGGRYLEMMARQRAARGIESLARAVPAVASRLPDYPRADEVRVAVAELSPGDVVLVRPGEAIPVDGEVIDGESEADEALLTGESLPVAKRCGDLVTGGSVNLGSPLLVRVHRVGAATRMAAIRRLVERAAAEKPRLAESAERIAGRFLVALLVLAAAAGIFWYFVDPSRALGVFVAVLVVSCPCALSLATPAALTVATGALSRLGVLVTRGHAIETLARADQFVFDKTGTLTQGRLTLIGTLPLSAWSAQQVLGMAAALESGSEHPIGRALLAAARAHESAPLPTPQEVRAVSGQGIEARLSGELLRVGTVAYAGALHGRPLPEAAARWIDEGGSVVGLADACGWLALFRLNDSLRPQAGAALATLRRAGLKLSILSGDSPAAVAELAAGLGVADAHGGCSPEDKHRFISELQQHGDIVAMVGDGVNDAPVLAQAQLSIAMGGGTDLARSQADIVLLGDDLQQLSRGVGLARRTLAVVRQNLAWAFVYNLLAIPLAMAGWVTPWMAGIGMSGSSLLVVLNALRLQGRVG</sequence>
<feature type="transmembrane region" description="Helical" evidence="15">
    <location>
        <begin position="767"/>
        <end position="783"/>
    </location>
</feature>
<dbReference type="InterPro" id="IPR036163">
    <property type="entry name" value="HMA_dom_sf"/>
</dbReference>
<dbReference type="SUPFAM" id="SSF55008">
    <property type="entry name" value="HMA, heavy metal-associated domain"/>
    <property type="match status" value="1"/>
</dbReference>
<evidence type="ECO:0000256" key="3">
    <source>
        <dbReference type="ARBA" id="ARBA00022448"/>
    </source>
</evidence>
<keyword evidence="13" id="KW-0406">Ion transport</keyword>
<dbReference type="InterPro" id="IPR036412">
    <property type="entry name" value="HAD-like_sf"/>
</dbReference>
<dbReference type="PANTHER" id="PTHR43520">
    <property type="entry name" value="ATP7, ISOFORM B"/>
    <property type="match status" value="1"/>
</dbReference>
<dbReference type="InterPro" id="IPR027256">
    <property type="entry name" value="P-typ_ATPase_IB"/>
</dbReference>
<evidence type="ECO:0000256" key="1">
    <source>
        <dbReference type="ARBA" id="ARBA00004651"/>
    </source>
</evidence>
<feature type="transmembrane region" description="Helical" evidence="15">
    <location>
        <begin position="456"/>
        <end position="479"/>
    </location>
</feature>
<comment type="similarity">
    <text evidence="2">Belongs to the cation transport ATPase (P-type) (TC 3.A.3) family. Type IB subfamily.</text>
</comment>
<dbReference type="PRINTS" id="PR00119">
    <property type="entry name" value="CATATPASE"/>
</dbReference>
<evidence type="ECO:0000256" key="15">
    <source>
        <dbReference type="SAM" id="Phobius"/>
    </source>
</evidence>